<feature type="domain" description="DUF6089" evidence="1">
    <location>
        <begin position="6"/>
        <end position="136"/>
    </location>
</feature>
<comment type="caution">
    <text evidence="2">The sequence shown here is derived from an EMBL/GenBank/DDBJ whole genome shotgun (WGS) entry which is preliminary data.</text>
</comment>
<accession>A0A9D7XR78</accession>
<protein>
    <submittedName>
        <fullName evidence="2">Outer membrane beta-barrel protein</fullName>
    </submittedName>
</protein>
<dbReference type="EMBL" id="JADKGY010000032">
    <property type="protein sequence ID" value="MBK9984865.1"/>
    <property type="molecule type" value="Genomic_DNA"/>
</dbReference>
<dbReference type="InterPro" id="IPR011250">
    <property type="entry name" value="OMP/PagP_B-barrel"/>
</dbReference>
<gene>
    <name evidence="2" type="ORF">IPP15_21300</name>
</gene>
<reference evidence="2 3" key="1">
    <citation type="submission" date="2020-10" db="EMBL/GenBank/DDBJ databases">
        <title>Connecting structure to function with the recovery of over 1000 high-quality activated sludge metagenome-assembled genomes encoding full-length rRNA genes using long-read sequencing.</title>
        <authorList>
            <person name="Singleton C.M."/>
            <person name="Petriglieri F."/>
            <person name="Kristensen J.M."/>
            <person name="Kirkegaard R.H."/>
            <person name="Michaelsen T.Y."/>
            <person name="Andersen M.H."/>
            <person name="Karst S.M."/>
            <person name="Dueholm M.S."/>
            <person name="Nielsen P.H."/>
            <person name="Albertsen M."/>
        </authorList>
    </citation>
    <scope>NUCLEOTIDE SEQUENCE [LARGE SCALE GENOMIC DNA]</scope>
    <source>
        <strain evidence="2">Ribe_18-Q3-R11-54_MAXAC.273</strain>
    </source>
</reference>
<evidence type="ECO:0000313" key="2">
    <source>
        <dbReference type="EMBL" id="MBK9984865.1"/>
    </source>
</evidence>
<dbReference type="AlphaFoldDB" id="A0A9D7XR78"/>
<dbReference type="Pfam" id="PF19573">
    <property type="entry name" value="DUF6089"/>
    <property type="match status" value="1"/>
</dbReference>
<name>A0A9D7XR78_9BACT</name>
<sequence length="273" mass="30839">MKGYILLCFFVLVQIKGFSQKGYELGALGGVSYYIGDINPNYSLKTPGPSLGFISRYNFNTRTSIRFDMAAGRLIGKDKYSENPFQKARNLSFRTDFVDASMDFEFNFFNYIHGSRNQNFTPYVFGGLALTYFNPRAELDGTWYGLRQMGTEGQAIGDEYGHFTPSLSYGLGFKMDFNYEWSFNIELSVRQTSTDYLDDVSTVYPDMISLAARRGNIAPLLSDRSAELGVEPIGAPGRQRGVAGDKDAYYSMRMGIVYYIGFLQCPDISKPRR</sequence>
<dbReference type="InterPro" id="IPR045743">
    <property type="entry name" value="DUF6089"/>
</dbReference>
<dbReference type="Proteomes" id="UP000808337">
    <property type="component" value="Unassembled WGS sequence"/>
</dbReference>
<evidence type="ECO:0000313" key="3">
    <source>
        <dbReference type="Proteomes" id="UP000808337"/>
    </source>
</evidence>
<dbReference type="SUPFAM" id="SSF56925">
    <property type="entry name" value="OMPA-like"/>
    <property type="match status" value="1"/>
</dbReference>
<organism evidence="2 3">
    <name type="scientific">Candidatus Opimibacter skivensis</name>
    <dbReference type="NCBI Taxonomy" id="2982028"/>
    <lineage>
        <taxon>Bacteria</taxon>
        <taxon>Pseudomonadati</taxon>
        <taxon>Bacteroidota</taxon>
        <taxon>Saprospiria</taxon>
        <taxon>Saprospirales</taxon>
        <taxon>Saprospiraceae</taxon>
        <taxon>Candidatus Opimibacter</taxon>
    </lineage>
</organism>
<proteinExistence type="predicted"/>
<evidence type="ECO:0000259" key="1">
    <source>
        <dbReference type="Pfam" id="PF19573"/>
    </source>
</evidence>